<feature type="domain" description="TrmE-type G" evidence="8">
    <location>
        <begin position="218"/>
        <end position="371"/>
    </location>
</feature>
<keyword evidence="2 6" id="KW-0819">tRNA processing</keyword>
<dbReference type="Gene3D" id="3.40.50.300">
    <property type="entry name" value="P-loop containing nucleotide triphosphate hydrolases"/>
    <property type="match status" value="1"/>
</dbReference>
<keyword evidence="10" id="KW-1185">Reference proteome</keyword>
<comment type="caution">
    <text evidence="9">The sequence shown here is derived from an EMBL/GenBank/DDBJ whole genome shotgun (WGS) entry which is preliminary data.</text>
</comment>
<keyword evidence="6" id="KW-0460">Magnesium</keyword>
<dbReference type="AlphaFoldDB" id="A0A6M2BV86"/>
<dbReference type="PROSITE" id="PS51709">
    <property type="entry name" value="G_TRME"/>
    <property type="match status" value="1"/>
</dbReference>
<evidence type="ECO:0000256" key="2">
    <source>
        <dbReference type="ARBA" id="ARBA00022694"/>
    </source>
</evidence>
<dbReference type="InterPro" id="IPR025867">
    <property type="entry name" value="MnmE_helical"/>
</dbReference>
<keyword evidence="6" id="KW-0963">Cytoplasm</keyword>
<dbReference type="GO" id="GO:0005525">
    <property type="term" value="F:GTP binding"/>
    <property type="evidence" value="ECO:0007669"/>
    <property type="project" value="UniProtKB-UniRule"/>
</dbReference>
<comment type="similarity">
    <text evidence="1 6 7">Belongs to the TRAFAC class TrmE-Era-EngA-EngB-Septin-like GTPase superfamily. TrmE GTPase family.</text>
</comment>
<dbReference type="GO" id="GO:0002098">
    <property type="term" value="P:tRNA wobble uridine modification"/>
    <property type="evidence" value="ECO:0007669"/>
    <property type="project" value="TreeGrafter"/>
</dbReference>
<evidence type="ECO:0000259" key="8">
    <source>
        <dbReference type="PROSITE" id="PS51709"/>
    </source>
</evidence>
<feature type="binding site" evidence="6">
    <location>
        <position position="247"/>
    </location>
    <ligand>
        <name>K(+)</name>
        <dbReference type="ChEBI" id="CHEBI:29103"/>
    </ligand>
</feature>
<dbReference type="Pfam" id="PF12631">
    <property type="entry name" value="MnmE_helical"/>
    <property type="match status" value="1"/>
</dbReference>
<dbReference type="Pfam" id="PF01926">
    <property type="entry name" value="MMR_HSR1"/>
    <property type="match status" value="1"/>
</dbReference>
<feature type="binding site" evidence="6">
    <location>
        <position position="228"/>
    </location>
    <ligand>
        <name>K(+)</name>
        <dbReference type="ChEBI" id="CHEBI:29103"/>
    </ligand>
</feature>
<keyword evidence="3 6" id="KW-0547">Nucleotide-binding</keyword>
<protein>
    <recommendedName>
        <fullName evidence="6">tRNA modification GTPase MnmE</fullName>
        <ecNumber evidence="6">3.6.-.-</ecNumber>
    </recommendedName>
</protein>
<evidence type="ECO:0000256" key="5">
    <source>
        <dbReference type="ARBA" id="ARBA00023134"/>
    </source>
</evidence>
<dbReference type="CDD" id="cd04164">
    <property type="entry name" value="trmE"/>
    <property type="match status" value="1"/>
</dbReference>
<dbReference type="PANTHER" id="PTHR42714">
    <property type="entry name" value="TRNA MODIFICATION GTPASE GTPBP3"/>
    <property type="match status" value="1"/>
</dbReference>
<dbReference type="EC" id="3.6.-.-" evidence="6"/>
<dbReference type="Gene3D" id="1.20.120.430">
    <property type="entry name" value="tRNA modification GTPase MnmE domain 2"/>
    <property type="match status" value="1"/>
</dbReference>
<keyword evidence="6" id="KW-0479">Metal-binding</keyword>
<dbReference type="NCBIfam" id="TIGR00231">
    <property type="entry name" value="small_GTP"/>
    <property type="match status" value="1"/>
</dbReference>
<comment type="subcellular location">
    <subcellularLocation>
        <location evidence="6">Cytoplasm</location>
    </subcellularLocation>
</comment>
<dbReference type="InterPro" id="IPR006073">
    <property type="entry name" value="GTP-bd"/>
</dbReference>
<keyword evidence="5 6" id="KW-0342">GTP-binding</keyword>
<name>A0A6M2BV86_9GAMM</name>
<dbReference type="Gene3D" id="3.30.1360.120">
    <property type="entry name" value="Probable tRNA modification gtpase trme, domain 1"/>
    <property type="match status" value="1"/>
</dbReference>
<feature type="binding site" evidence="6">
    <location>
        <position position="449"/>
    </location>
    <ligand>
        <name>(6S)-5-formyl-5,6,7,8-tetrahydrofolate</name>
        <dbReference type="ChEBI" id="CHEBI:57457"/>
    </ligand>
</feature>
<sequence length="449" mass="47487">MSEIPRTDTIVAIASAAGRGGVGVVRISGVDAARIGGRIAGLLPPARHAALRDFRDASGTTIDSGLVLHFPAPNSFTGEHVVELQGHGSPVALDLLVRAACALGARPARAGEFSERAFLNGRLDLAQAEAIADLIEASTVEAARAAQRSLEGELSKRVHALAEQLIELRMYVEGALDFSDEDVDWLADQALVKKLQTVQQDLAQLLMQAEQGRRLRDGFTVALTGRPNVGKSTLLNRLAGAEVAIVTDIAGTTRDVLRENLNLRGLPVTLVDTAGLRESGDAIEREGMRRARVALAQAELALFVVDARERLTAEDRRLIAELPSGLPVLIVHNKIDLAPAAAPAAAGELCLSAANGDGIDALITELHRRAGLQSGETSLFSARTRHVDALQTANVRLAAAAERLLRSGALPELAAEELKDALVALGEITGEFSSEDLLGRIFANFCIGK</sequence>
<dbReference type="EMBL" id="JAAMOW010000009">
    <property type="protein sequence ID" value="NGY06486.1"/>
    <property type="molecule type" value="Genomic_DNA"/>
</dbReference>
<accession>A0A6M2BV86</accession>
<evidence type="ECO:0000256" key="6">
    <source>
        <dbReference type="HAMAP-Rule" id="MF_00379"/>
    </source>
</evidence>
<comment type="function">
    <text evidence="6">Exhibits a very high intrinsic GTPase hydrolysis rate. Involved in the addition of a carboxymethylaminomethyl (cmnm) group at the wobble position (U34) of certain tRNAs, forming tRNA-cmnm(5)s(2)U34.</text>
</comment>
<dbReference type="GO" id="GO:0030488">
    <property type="term" value="P:tRNA methylation"/>
    <property type="evidence" value="ECO:0007669"/>
    <property type="project" value="TreeGrafter"/>
</dbReference>
<dbReference type="InterPro" id="IPR027368">
    <property type="entry name" value="MnmE_dom2"/>
</dbReference>
<organism evidence="9 10">
    <name type="scientific">Solimonas terrae</name>
    <dbReference type="NCBI Taxonomy" id="1396819"/>
    <lineage>
        <taxon>Bacteria</taxon>
        <taxon>Pseudomonadati</taxon>
        <taxon>Pseudomonadota</taxon>
        <taxon>Gammaproteobacteria</taxon>
        <taxon>Nevskiales</taxon>
        <taxon>Nevskiaceae</taxon>
        <taxon>Solimonas</taxon>
    </lineage>
</organism>
<dbReference type="NCBIfam" id="NF003661">
    <property type="entry name" value="PRK05291.1-3"/>
    <property type="match status" value="1"/>
</dbReference>
<feature type="binding site" evidence="6">
    <location>
        <position position="253"/>
    </location>
    <ligand>
        <name>Mg(2+)</name>
        <dbReference type="ChEBI" id="CHEBI:18420"/>
    </ligand>
</feature>
<keyword evidence="4 6" id="KW-0630">Potassium</keyword>
<dbReference type="GO" id="GO:0005829">
    <property type="term" value="C:cytosol"/>
    <property type="evidence" value="ECO:0007669"/>
    <property type="project" value="TreeGrafter"/>
</dbReference>
<comment type="caution">
    <text evidence="6">Lacks conserved residue(s) required for the propagation of feature annotation.</text>
</comment>
<feature type="binding site" evidence="6">
    <location>
        <position position="122"/>
    </location>
    <ligand>
        <name>(6S)-5-formyl-5,6,7,8-tetrahydrofolate</name>
        <dbReference type="ChEBI" id="CHEBI:57457"/>
    </ligand>
</feature>
<dbReference type="InterPro" id="IPR031168">
    <property type="entry name" value="G_TrmE"/>
</dbReference>
<proteinExistence type="inferred from homology"/>
<evidence type="ECO:0000313" key="9">
    <source>
        <dbReference type="EMBL" id="NGY06486.1"/>
    </source>
</evidence>
<feature type="binding site" evidence="6">
    <location>
        <position position="252"/>
    </location>
    <ligand>
        <name>K(+)</name>
        <dbReference type="ChEBI" id="CHEBI:29103"/>
    </ligand>
</feature>
<keyword evidence="6" id="KW-0378">Hydrolase</keyword>
<gene>
    <name evidence="6 9" type="primary">mnmE</name>
    <name evidence="6" type="synonym">trmE</name>
    <name evidence="9" type="ORF">G7Y85_17060</name>
</gene>
<feature type="binding site" evidence="6">
    <location>
        <position position="249"/>
    </location>
    <ligand>
        <name>K(+)</name>
        <dbReference type="ChEBI" id="CHEBI:29103"/>
    </ligand>
</feature>
<feature type="binding site" evidence="6">
    <location>
        <position position="232"/>
    </location>
    <ligand>
        <name>Mg(2+)</name>
        <dbReference type="ChEBI" id="CHEBI:18420"/>
    </ligand>
</feature>
<dbReference type="Pfam" id="PF10396">
    <property type="entry name" value="TrmE_N"/>
    <property type="match status" value="1"/>
</dbReference>
<dbReference type="InterPro" id="IPR027266">
    <property type="entry name" value="TrmE/GcvT-like"/>
</dbReference>
<dbReference type="CDD" id="cd14858">
    <property type="entry name" value="TrmE_N"/>
    <property type="match status" value="1"/>
</dbReference>
<dbReference type="PANTHER" id="PTHR42714:SF2">
    <property type="entry name" value="TRNA MODIFICATION GTPASE GTPBP3, MITOCHONDRIAL"/>
    <property type="match status" value="1"/>
</dbReference>
<dbReference type="InterPro" id="IPR004520">
    <property type="entry name" value="GTPase_MnmE"/>
</dbReference>
<dbReference type="InterPro" id="IPR027417">
    <property type="entry name" value="P-loop_NTPase"/>
</dbReference>
<dbReference type="GO" id="GO:0046872">
    <property type="term" value="F:metal ion binding"/>
    <property type="evidence" value="ECO:0007669"/>
    <property type="project" value="UniProtKB-KW"/>
</dbReference>
<dbReference type="SUPFAM" id="SSF52540">
    <property type="entry name" value="P-loop containing nucleoside triphosphate hydrolases"/>
    <property type="match status" value="1"/>
</dbReference>
<reference evidence="9 10" key="1">
    <citation type="journal article" date="2014" name="Int. J. Syst. Evol. Microbiol.">
        <title>Solimonas terrae sp. nov., isolated from soil.</title>
        <authorList>
            <person name="Kim S.J."/>
            <person name="Moon J.Y."/>
            <person name="Weon H.Y."/>
            <person name="Ahn J.H."/>
            <person name="Chen W.M."/>
            <person name="Kwon S.W."/>
        </authorList>
    </citation>
    <scope>NUCLEOTIDE SEQUENCE [LARGE SCALE GENOMIC DNA]</scope>
    <source>
        <strain evidence="9 10">KIS83-12</strain>
    </source>
</reference>
<evidence type="ECO:0000256" key="1">
    <source>
        <dbReference type="ARBA" id="ARBA00011043"/>
    </source>
</evidence>
<feature type="binding site" evidence="6">
    <location>
        <begin position="228"/>
        <end position="233"/>
    </location>
    <ligand>
        <name>GTP</name>
        <dbReference type="ChEBI" id="CHEBI:37565"/>
    </ligand>
</feature>
<feature type="binding site" evidence="6">
    <location>
        <position position="26"/>
    </location>
    <ligand>
        <name>(6S)-5-formyl-5,6,7,8-tetrahydrofolate</name>
        <dbReference type="ChEBI" id="CHEBI:57457"/>
    </ligand>
</feature>
<dbReference type="InterPro" id="IPR005225">
    <property type="entry name" value="Small_GTP-bd"/>
</dbReference>
<evidence type="ECO:0000256" key="4">
    <source>
        <dbReference type="ARBA" id="ARBA00022958"/>
    </source>
</evidence>
<dbReference type="InterPro" id="IPR018948">
    <property type="entry name" value="GTP-bd_TrmE_N"/>
</dbReference>
<comment type="subunit">
    <text evidence="6">Homodimer. Heterotetramer of two MnmE and two MnmG subunits.</text>
</comment>
<feature type="binding site" evidence="6">
    <location>
        <begin position="247"/>
        <end position="253"/>
    </location>
    <ligand>
        <name>GTP</name>
        <dbReference type="ChEBI" id="CHEBI:37565"/>
    </ligand>
</feature>
<feature type="binding site" evidence="6">
    <location>
        <position position="83"/>
    </location>
    <ligand>
        <name>(6S)-5-formyl-5,6,7,8-tetrahydrofolate</name>
        <dbReference type="ChEBI" id="CHEBI:57457"/>
    </ligand>
</feature>
<dbReference type="HAMAP" id="MF_00379">
    <property type="entry name" value="GTPase_MnmE"/>
    <property type="match status" value="1"/>
</dbReference>
<dbReference type="NCBIfam" id="TIGR00450">
    <property type="entry name" value="mnmE_trmE_thdF"/>
    <property type="match status" value="1"/>
</dbReference>
<evidence type="ECO:0000256" key="3">
    <source>
        <dbReference type="ARBA" id="ARBA00022741"/>
    </source>
</evidence>
<feature type="binding site" evidence="6">
    <location>
        <begin position="272"/>
        <end position="275"/>
    </location>
    <ligand>
        <name>GTP</name>
        <dbReference type="ChEBI" id="CHEBI:37565"/>
    </ligand>
</feature>
<evidence type="ECO:0000256" key="7">
    <source>
        <dbReference type="RuleBase" id="RU003313"/>
    </source>
</evidence>
<evidence type="ECO:0000313" key="10">
    <source>
        <dbReference type="Proteomes" id="UP000472676"/>
    </source>
</evidence>
<dbReference type="Proteomes" id="UP000472676">
    <property type="component" value="Unassembled WGS sequence"/>
</dbReference>
<dbReference type="GO" id="GO:0003924">
    <property type="term" value="F:GTPase activity"/>
    <property type="evidence" value="ECO:0007669"/>
    <property type="project" value="UniProtKB-UniRule"/>
</dbReference>
<comment type="cofactor">
    <cofactor evidence="6">
        <name>K(+)</name>
        <dbReference type="ChEBI" id="CHEBI:29103"/>
    </cofactor>
    <text evidence="6">Binds 1 potassium ion per subunit.</text>
</comment>